<gene>
    <name evidence="1" type="ORF">S01H4_26258</name>
</gene>
<reference evidence="1" key="1">
    <citation type="journal article" date="2014" name="Front. Microbiol.">
        <title>High frequency of phylogenetically diverse reductive dehalogenase-homologous genes in deep subseafloor sedimentary metagenomes.</title>
        <authorList>
            <person name="Kawai M."/>
            <person name="Futagami T."/>
            <person name="Toyoda A."/>
            <person name="Takaki Y."/>
            <person name="Nishi S."/>
            <person name="Hori S."/>
            <person name="Arai W."/>
            <person name="Tsubouchi T."/>
            <person name="Morono Y."/>
            <person name="Uchiyama I."/>
            <person name="Ito T."/>
            <person name="Fujiyama A."/>
            <person name="Inagaki F."/>
            <person name="Takami H."/>
        </authorList>
    </citation>
    <scope>NUCLEOTIDE SEQUENCE</scope>
    <source>
        <strain evidence="1">Expedition CK06-06</strain>
    </source>
</reference>
<evidence type="ECO:0000313" key="1">
    <source>
        <dbReference type="EMBL" id="GAG83414.1"/>
    </source>
</evidence>
<dbReference type="EMBL" id="BART01012634">
    <property type="protein sequence ID" value="GAG83414.1"/>
    <property type="molecule type" value="Genomic_DNA"/>
</dbReference>
<name>X1ALJ7_9ZZZZ</name>
<comment type="caution">
    <text evidence="1">The sequence shown here is derived from an EMBL/GenBank/DDBJ whole genome shotgun (WGS) entry which is preliminary data.</text>
</comment>
<proteinExistence type="predicted"/>
<feature type="non-terminal residue" evidence="1">
    <location>
        <position position="1"/>
    </location>
</feature>
<accession>X1ALJ7</accession>
<sequence length="267" mass="30036">ENQKTGYFGVLINARSAYISSANLYWLREGGKTHLSEPTNEYEPADVLANRLYKKRIEFAHEYLNKVHPKSFSGARDSSLREAITELISINRPVRIDTNQAQNRGEIRYLQQALANHGVLVQTGDYSSSIAEYAIENKVEKYQEKYPALADLITLLKKIKPGETLVFWETLEKLIKSPYGLGPYALSVFLACAVRYFGDELRLKINNTQPGYSPTDDPDVIIDVATGKYQLCSVERRAINPATTKFINGIYNEFSTTPAKAGSQQTL</sequence>
<feature type="non-terminal residue" evidence="1">
    <location>
        <position position="267"/>
    </location>
</feature>
<protein>
    <submittedName>
        <fullName evidence="1">Uncharacterized protein</fullName>
    </submittedName>
</protein>
<organism evidence="1">
    <name type="scientific">marine sediment metagenome</name>
    <dbReference type="NCBI Taxonomy" id="412755"/>
    <lineage>
        <taxon>unclassified sequences</taxon>
        <taxon>metagenomes</taxon>
        <taxon>ecological metagenomes</taxon>
    </lineage>
</organism>
<dbReference type="AlphaFoldDB" id="X1ALJ7"/>